<comment type="caution">
    <text evidence="7">The sequence shown here is derived from an EMBL/GenBank/DDBJ whole genome shotgun (WGS) entry which is preliminary data.</text>
</comment>
<comment type="subcellular location">
    <subcellularLocation>
        <location evidence="1">Cell membrane</location>
        <topology evidence="1">Multi-pass membrane protein</topology>
    </subcellularLocation>
</comment>
<gene>
    <name evidence="7" type="ORF">BKD30_04590</name>
</gene>
<dbReference type="RefSeq" id="WP_076702686.1">
    <property type="nucleotide sequence ID" value="NZ_MRDE01000021.1"/>
</dbReference>
<feature type="transmembrane region" description="Helical" evidence="6">
    <location>
        <begin position="347"/>
        <end position="368"/>
    </location>
</feature>
<dbReference type="CDD" id="cd06173">
    <property type="entry name" value="MFS_MefA_like"/>
    <property type="match status" value="1"/>
</dbReference>
<organism evidence="7 8">
    <name type="scientific">Tersicoccus phoenicis</name>
    <dbReference type="NCBI Taxonomy" id="554083"/>
    <lineage>
        <taxon>Bacteria</taxon>
        <taxon>Bacillati</taxon>
        <taxon>Actinomycetota</taxon>
        <taxon>Actinomycetes</taxon>
        <taxon>Micrococcales</taxon>
        <taxon>Micrococcaceae</taxon>
        <taxon>Tersicoccus</taxon>
    </lineage>
</organism>
<dbReference type="GO" id="GO:0005886">
    <property type="term" value="C:plasma membrane"/>
    <property type="evidence" value="ECO:0007669"/>
    <property type="project" value="UniProtKB-SubCell"/>
</dbReference>
<keyword evidence="3 6" id="KW-0812">Transmembrane</keyword>
<feature type="transmembrane region" description="Helical" evidence="6">
    <location>
        <begin position="310"/>
        <end position="327"/>
    </location>
</feature>
<dbReference type="GO" id="GO:0022857">
    <property type="term" value="F:transmembrane transporter activity"/>
    <property type="evidence" value="ECO:0007669"/>
    <property type="project" value="InterPro"/>
</dbReference>
<dbReference type="Proteomes" id="UP000187085">
    <property type="component" value="Unassembled WGS sequence"/>
</dbReference>
<evidence type="ECO:0000256" key="6">
    <source>
        <dbReference type="SAM" id="Phobius"/>
    </source>
</evidence>
<dbReference type="Pfam" id="PF07690">
    <property type="entry name" value="MFS_1"/>
    <property type="match status" value="1"/>
</dbReference>
<keyword evidence="8" id="KW-1185">Reference proteome</keyword>
<evidence type="ECO:0000313" key="7">
    <source>
        <dbReference type="EMBL" id="OMH26672.1"/>
    </source>
</evidence>
<dbReference type="PANTHER" id="PTHR23513">
    <property type="entry name" value="INTEGRAL MEMBRANE EFFLUX PROTEIN-RELATED"/>
    <property type="match status" value="1"/>
</dbReference>
<feature type="transmembrane region" description="Helical" evidence="6">
    <location>
        <begin position="251"/>
        <end position="269"/>
    </location>
</feature>
<reference evidence="7 8" key="1">
    <citation type="submission" date="2016-12" db="EMBL/GenBank/DDBJ databases">
        <title>Draft genome of Tersicoccus phoenicis 1P05MA.</title>
        <authorList>
            <person name="Nakajima Y."/>
            <person name="Yoshizawa S."/>
            <person name="Nakamura K."/>
            <person name="Ogura Y."/>
            <person name="Hayashi T."/>
            <person name="Kogure K."/>
        </authorList>
    </citation>
    <scope>NUCLEOTIDE SEQUENCE [LARGE SCALE GENOMIC DNA]</scope>
    <source>
        <strain evidence="7 8">1p05MA</strain>
    </source>
</reference>
<dbReference type="InterPro" id="IPR011701">
    <property type="entry name" value="MFS"/>
</dbReference>
<feature type="transmembrane region" description="Helical" evidence="6">
    <location>
        <begin position="281"/>
        <end position="304"/>
    </location>
</feature>
<keyword evidence="5 6" id="KW-0472">Membrane</keyword>
<accession>A0A1R1LGP4</accession>
<evidence type="ECO:0000256" key="1">
    <source>
        <dbReference type="ARBA" id="ARBA00004651"/>
    </source>
</evidence>
<dbReference type="OrthoDB" id="4368225at2"/>
<protein>
    <submittedName>
        <fullName evidence="7">MFS transporter</fullName>
    </submittedName>
</protein>
<dbReference type="STRING" id="554083.BKD30_04590"/>
<dbReference type="InterPro" id="IPR036259">
    <property type="entry name" value="MFS_trans_sf"/>
</dbReference>
<feature type="transmembrane region" description="Helical" evidence="6">
    <location>
        <begin position="217"/>
        <end position="239"/>
    </location>
</feature>
<evidence type="ECO:0000256" key="2">
    <source>
        <dbReference type="ARBA" id="ARBA00022475"/>
    </source>
</evidence>
<keyword evidence="2" id="KW-1003">Cell membrane</keyword>
<proteinExistence type="predicted"/>
<evidence type="ECO:0000256" key="5">
    <source>
        <dbReference type="ARBA" id="ARBA00023136"/>
    </source>
</evidence>
<dbReference type="EMBL" id="MRDE01000021">
    <property type="protein sequence ID" value="OMH26672.1"/>
    <property type="molecule type" value="Genomic_DNA"/>
</dbReference>
<dbReference type="PANTHER" id="PTHR23513:SF6">
    <property type="entry name" value="MAJOR FACILITATOR SUPERFAMILY ASSOCIATED DOMAIN-CONTAINING PROTEIN"/>
    <property type="match status" value="1"/>
</dbReference>
<dbReference type="Gene3D" id="1.20.1250.20">
    <property type="entry name" value="MFS general substrate transporter like domains"/>
    <property type="match status" value="2"/>
</dbReference>
<keyword evidence="4 6" id="KW-1133">Transmembrane helix</keyword>
<dbReference type="AlphaFoldDB" id="A0A1R1LGP4"/>
<sequence length="415" mass="43750">MLSVLRLSGYRRLFTAQVLALVGTGLLTVALGLLAYDIAGRDAGAVLGTALAIKMLAYVFVSPVMAALVHRWQPRTVMIGADIIRAAAALSLPWVSETWQIYVLVFVLQSASATFTPTFQSVIPSIVTAERDYTRALSLSRLAYDLESIVSPMLAAALLTVISYTSLFLGTAAGFVCSATLVTLTAIPKRVTTVSAPFLERLSGGVRVFFRNRSLRFVLFINGAVSAGTALVVVNSVVFARDQFGLGDTSLSFALAAYGAGSLLMAFLVPRVVDRYGPPPVMITGSAVATVGLLGALAMGLFTLGTSPGWVLLLVMWFVIGAGTSLMTTPSSQLLLRASSEQNRNQVYTAQFALSHACFLITYPLAGWLGAVDLNLATAVLTVVAVGSALGALGQRRASATRSTERSRTGAEPAR</sequence>
<feature type="transmembrane region" description="Helical" evidence="6">
    <location>
        <begin position="45"/>
        <end position="69"/>
    </location>
</feature>
<feature type="transmembrane region" description="Helical" evidence="6">
    <location>
        <begin position="374"/>
        <end position="393"/>
    </location>
</feature>
<evidence type="ECO:0000256" key="4">
    <source>
        <dbReference type="ARBA" id="ARBA00022989"/>
    </source>
</evidence>
<evidence type="ECO:0000313" key="8">
    <source>
        <dbReference type="Proteomes" id="UP000187085"/>
    </source>
</evidence>
<evidence type="ECO:0000256" key="3">
    <source>
        <dbReference type="ARBA" id="ARBA00022692"/>
    </source>
</evidence>
<dbReference type="SUPFAM" id="SSF103473">
    <property type="entry name" value="MFS general substrate transporter"/>
    <property type="match status" value="1"/>
</dbReference>
<name>A0A1R1LGP4_9MICC</name>